<dbReference type="GO" id="GO:0005886">
    <property type="term" value="C:plasma membrane"/>
    <property type="evidence" value="ECO:0007669"/>
    <property type="project" value="TreeGrafter"/>
</dbReference>
<comment type="caution">
    <text evidence="5">The sequence shown here is derived from an EMBL/GenBank/DDBJ whole genome shotgun (WGS) entry which is preliminary data.</text>
</comment>
<dbReference type="PANTHER" id="PTHR24220:SF86">
    <property type="entry name" value="ABC TRANSPORTER ABCH.1"/>
    <property type="match status" value="1"/>
</dbReference>
<dbReference type="InterPro" id="IPR003593">
    <property type="entry name" value="AAA+_ATPase"/>
</dbReference>
<dbReference type="InterPro" id="IPR017911">
    <property type="entry name" value="MacB-like_ATP-bd"/>
</dbReference>
<sequence>MSLLTVHEVHRSYCGPAGDVPVLRGVSLQVPEGGVHAIMGPSGSGKSTLLRLLACLDTPDAGSIRVAGRSLPAPWSSDGDAYRNRTCGIVLQDHLLIDRATAMDNAALPLLYARPRPAKRERRDMAAELLTRLGLGDRLHHPVGRLSGGERQRVAIARAVIMGPSLLLADEPTGALDEERTDEVMGLFRSMSQPERAIVIVTHDPAVAARCDHTWRLRAGRLE</sequence>
<evidence type="ECO:0000313" key="5">
    <source>
        <dbReference type="EMBL" id="MDV7176459.1"/>
    </source>
</evidence>
<dbReference type="InterPro" id="IPR015854">
    <property type="entry name" value="ABC_transpr_LolD-like"/>
</dbReference>
<accession>A0AAP5WAN1</accession>
<reference evidence="5" key="1">
    <citation type="submission" date="2023-10" db="EMBL/GenBank/DDBJ databases">
        <title>Development of a sustainable strategy for remediation of hydrocarbon-contaminated territories based on the waste exchange concept.</title>
        <authorList>
            <person name="Krivoruchko A."/>
        </authorList>
    </citation>
    <scope>NUCLEOTIDE SEQUENCE</scope>
    <source>
        <strain evidence="5">IEGM 1325</strain>
    </source>
</reference>
<keyword evidence="2" id="KW-0547">Nucleotide-binding</keyword>
<dbReference type="CDD" id="cd03255">
    <property type="entry name" value="ABC_MJ0796_LolCDE_FtsE"/>
    <property type="match status" value="1"/>
</dbReference>
<dbReference type="Proteomes" id="UP001185728">
    <property type="component" value="Unassembled WGS sequence"/>
</dbReference>
<keyword evidence="3 5" id="KW-0067">ATP-binding</keyword>
<evidence type="ECO:0000256" key="2">
    <source>
        <dbReference type="ARBA" id="ARBA00022741"/>
    </source>
</evidence>
<dbReference type="EMBL" id="JAWLUK010000003">
    <property type="protein sequence ID" value="MDV7176459.1"/>
    <property type="molecule type" value="Genomic_DNA"/>
</dbReference>
<evidence type="ECO:0000256" key="3">
    <source>
        <dbReference type="ARBA" id="ARBA00022840"/>
    </source>
</evidence>
<evidence type="ECO:0000256" key="1">
    <source>
        <dbReference type="ARBA" id="ARBA00022448"/>
    </source>
</evidence>
<evidence type="ECO:0000313" key="6">
    <source>
        <dbReference type="Proteomes" id="UP001185728"/>
    </source>
</evidence>
<dbReference type="GO" id="GO:0016887">
    <property type="term" value="F:ATP hydrolysis activity"/>
    <property type="evidence" value="ECO:0007669"/>
    <property type="project" value="InterPro"/>
</dbReference>
<evidence type="ECO:0000259" key="4">
    <source>
        <dbReference type="PROSITE" id="PS50893"/>
    </source>
</evidence>
<proteinExistence type="predicted"/>
<dbReference type="InterPro" id="IPR003439">
    <property type="entry name" value="ABC_transporter-like_ATP-bd"/>
</dbReference>
<feature type="domain" description="ABC transporter" evidence="4">
    <location>
        <begin position="4"/>
        <end position="223"/>
    </location>
</feature>
<dbReference type="GO" id="GO:0022857">
    <property type="term" value="F:transmembrane transporter activity"/>
    <property type="evidence" value="ECO:0007669"/>
    <property type="project" value="TreeGrafter"/>
</dbReference>
<dbReference type="PROSITE" id="PS50893">
    <property type="entry name" value="ABC_TRANSPORTER_2"/>
    <property type="match status" value="1"/>
</dbReference>
<dbReference type="PROSITE" id="PS00211">
    <property type="entry name" value="ABC_TRANSPORTER_1"/>
    <property type="match status" value="1"/>
</dbReference>
<dbReference type="InterPro" id="IPR027417">
    <property type="entry name" value="P-loop_NTPase"/>
</dbReference>
<dbReference type="RefSeq" id="WP_317676402.1">
    <property type="nucleotide sequence ID" value="NZ_JAWLUK010000003.1"/>
</dbReference>
<dbReference type="AlphaFoldDB" id="A0AAP5WAN1"/>
<gene>
    <name evidence="5" type="ORF">R4064_02200</name>
</gene>
<keyword evidence="1" id="KW-0813">Transport</keyword>
<dbReference type="GO" id="GO:0005524">
    <property type="term" value="F:ATP binding"/>
    <property type="evidence" value="ECO:0007669"/>
    <property type="project" value="UniProtKB-KW"/>
</dbReference>
<dbReference type="Pfam" id="PF00005">
    <property type="entry name" value="ABC_tran"/>
    <property type="match status" value="1"/>
</dbReference>
<dbReference type="PANTHER" id="PTHR24220">
    <property type="entry name" value="IMPORT ATP-BINDING PROTEIN"/>
    <property type="match status" value="1"/>
</dbReference>
<dbReference type="InterPro" id="IPR017871">
    <property type="entry name" value="ABC_transporter-like_CS"/>
</dbReference>
<name>A0AAP5WAN1_9MICC</name>
<organism evidence="5 6">
    <name type="scientific">Micrococcus yunnanensis</name>
    <dbReference type="NCBI Taxonomy" id="566027"/>
    <lineage>
        <taxon>Bacteria</taxon>
        <taxon>Bacillati</taxon>
        <taxon>Actinomycetota</taxon>
        <taxon>Actinomycetes</taxon>
        <taxon>Micrococcales</taxon>
        <taxon>Micrococcaceae</taxon>
        <taxon>Micrococcus</taxon>
    </lineage>
</organism>
<dbReference type="SMART" id="SM00382">
    <property type="entry name" value="AAA"/>
    <property type="match status" value="1"/>
</dbReference>
<protein>
    <submittedName>
        <fullName evidence="5">ABC transporter ATP-binding protein</fullName>
    </submittedName>
</protein>
<dbReference type="Gene3D" id="3.40.50.300">
    <property type="entry name" value="P-loop containing nucleotide triphosphate hydrolases"/>
    <property type="match status" value="1"/>
</dbReference>
<dbReference type="SUPFAM" id="SSF52540">
    <property type="entry name" value="P-loop containing nucleoside triphosphate hydrolases"/>
    <property type="match status" value="1"/>
</dbReference>